<feature type="chain" id="PRO_5045918646" evidence="3">
    <location>
        <begin position="21"/>
        <end position="419"/>
    </location>
</feature>
<accession>A0ABT7F4H2</accession>
<keyword evidence="2 3" id="KW-0732">Signal</keyword>
<reference evidence="5 6" key="1">
    <citation type="submission" date="2023-05" db="EMBL/GenBank/DDBJ databases">
        <title>Pseudodonghicola sp. nov.</title>
        <authorList>
            <person name="Huang J."/>
        </authorList>
    </citation>
    <scope>NUCLEOTIDE SEQUENCE [LARGE SCALE GENOMIC DNA]</scope>
    <source>
        <strain evidence="5 6">IC7</strain>
    </source>
</reference>
<feature type="domain" description="Imelysin-like" evidence="4">
    <location>
        <begin position="34"/>
        <end position="390"/>
    </location>
</feature>
<organism evidence="5 6">
    <name type="scientific">Pseudodonghicola flavimaris</name>
    <dbReference type="NCBI Taxonomy" id="3050036"/>
    <lineage>
        <taxon>Bacteria</taxon>
        <taxon>Pseudomonadati</taxon>
        <taxon>Pseudomonadota</taxon>
        <taxon>Alphaproteobacteria</taxon>
        <taxon>Rhodobacterales</taxon>
        <taxon>Paracoccaceae</taxon>
        <taxon>Pseudodonghicola</taxon>
    </lineage>
</organism>
<feature type="signal peptide" evidence="3">
    <location>
        <begin position="1"/>
        <end position="20"/>
    </location>
</feature>
<gene>
    <name evidence="5" type="ORF">QO033_17560</name>
</gene>
<dbReference type="Proteomes" id="UP001243757">
    <property type="component" value="Unassembled WGS sequence"/>
</dbReference>
<dbReference type="Gene3D" id="1.20.1420.20">
    <property type="entry name" value="M75 peptidase, HXXE motif"/>
    <property type="match status" value="1"/>
</dbReference>
<evidence type="ECO:0000259" key="4">
    <source>
        <dbReference type="Pfam" id="PF09375"/>
    </source>
</evidence>
<evidence type="ECO:0000313" key="6">
    <source>
        <dbReference type="Proteomes" id="UP001243757"/>
    </source>
</evidence>
<protein>
    <submittedName>
        <fullName evidence="5">Imelysin family protein</fullName>
    </submittedName>
</protein>
<evidence type="ECO:0000256" key="3">
    <source>
        <dbReference type="SAM" id="SignalP"/>
    </source>
</evidence>
<proteinExistence type="predicted"/>
<dbReference type="InterPro" id="IPR038352">
    <property type="entry name" value="Imelysin_sf"/>
</dbReference>
<sequence>MKRLALTAALLSSVAAPALAADKAAVLENYANIAAAAYGDSAATAKRLQQAVDALIAAPSAEALQAAKTAWREARGPYQQTEVFRFGNAIVDDWEGKVNAWPLDEGLIDYVDAAYGGATDENPLAALNVIANPKLTIAGAEVDATEITPQLLEGTLQEAEGIETNVATGYHAIEFLLWGQDLNGTGPGAGNRPWTDYAQGEACTHDHCDRRGAYLKAATDLLVSDLDWMAAQWAEGGEARTTLMADENAGIVAILTGMGSLSYGEQAGERMRLGLMLNDPEEEHDCFSDNTYNSHFYDGLGIQNVYLGHYVGADGTVVSGPSLSAMVAEKNPDLDAEMRAKLTATMSALLNIKIAAEAGFAYDQMLARGNAAGEALIMGGVNGLIDQTKTIERIVATLDVDTPEFEGSDSLDNPSAVFQ</sequence>
<dbReference type="RefSeq" id="WP_284482264.1">
    <property type="nucleotide sequence ID" value="NZ_JASNJD010000015.1"/>
</dbReference>
<evidence type="ECO:0000313" key="5">
    <source>
        <dbReference type="EMBL" id="MDK3019491.1"/>
    </source>
</evidence>
<dbReference type="InterPro" id="IPR018976">
    <property type="entry name" value="Imelysin-like"/>
</dbReference>
<keyword evidence="6" id="KW-1185">Reference proteome</keyword>
<evidence type="ECO:0000256" key="1">
    <source>
        <dbReference type="ARBA" id="ARBA00004196"/>
    </source>
</evidence>
<evidence type="ECO:0000256" key="2">
    <source>
        <dbReference type="ARBA" id="ARBA00022729"/>
    </source>
</evidence>
<dbReference type="EMBL" id="JASNJD010000015">
    <property type="protein sequence ID" value="MDK3019491.1"/>
    <property type="molecule type" value="Genomic_DNA"/>
</dbReference>
<name>A0ABT7F4H2_9RHOB</name>
<dbReference type="CDD" id="cd14657">
    <property type="entry name" value="Imelysin_IrpA-like"/>
    <property type="match status" value="1"/>
</dbReference>
<dbReference type="Pfam" id="PF09375">
    <property type="entry name" value="Peptidase_M75"/>
    <property type="match status" value="1"/>
</dbReference>
<comment type="subcellular location">
    <subcellularLocation>
        <location evidence="1">Cell envelope</location>
    </subcellularLocation>
</comment>
<comment type="caution">
    <text evidence="5">The sequence shown here is derived from an EMBL/GenBank/DDBJ whole genome shotgun (WGS) entry which is preliminary data.</text>
</comment>